<evidence type="ECO:0000313" key="2">
    <source>
        <dbReference type="EMBL" id="MBN8662531.1"/>
    </source>
</evidence>
<gene>
    <name evidence="2" type="ORF">J0M35_19340</name>
</gene>
<dbReference type="EMBL" id="JAFLCK010000042">
    <property type="protein sequence ID" value="MBN8662531.1"/>
    <property type="molecule type" value="Genomic_DNA"/>
</dbReference>
<feature type="transmembrane region" description="Helical" evidence="1">
    <location>
        <begin position="20"/>
        <end position="37"/>
    </location>
</feature>
<evidence type="ECO:0000313" key="3">
    <source>
        <dbReference type="Proteomes" id="UP000664277"/>
    </source>
</evidence>
<accession>A0A8J7PFF2</accession>
<keyword evidence="1" id="KW-0812">Transmembrane</keyword>
<organism evidence="2 3">
    <name type="scientific">Candidatus Obscuribacter phosphatis</name>
    <dbReference type="NCBI Taxonomy" id="1906157"/>
    <lineage>
        <taxon>Bacteria</taxon>
        <taxon>Bacillati</taxon>
        <taxon>Candidatus Melainabacteria</taxon>
        <taxon>Candidatus Obscuribacterales</taxon>
        <taxon>Candidatus Obscuribacteraceae</taxon>
        <taxon>Candidatus Obscuribacter</taxon>
    </lineage>
</organism>
<dbReference type="Proteomes" id="UP000664277">
    <property type="component" value="Unassembled WGS sequence"/>
</dbReference>
<keyword evidence="1" id="KW-0472">Membrane</keyword>
<reference evidence="2" key="1">
    <citation type="submission" date="2021-02" db="EMBL/GenBank/DDBJ databases">
        <title>Genome-Resolved Metagenomics of a Microbial Community Performing Photosynthetic Biological Nutrient Removal.</title>
        <authorList>
            <person name="Mcdaniel E.A."/>
        </authorList>
    </citation>
    <scope>NUCLEOTIDE SEQUENCE</scope>
    <source>
        <strain evidence="2">UWPOB_OBS1</strain>
    </source>
</reference>
<evidence type="ECO:0000256" key="1">
    <source>
        <dbReference type="SAM" id="Phobius"/>
    </source>
</evidence>
<comment type="caution">
    <text evidence="2">The sequence shown here is derived from an EMBL/GenBank/DDBJ whole genome shotgun (WGS) entry which is preliminary data.</text>
</comment>
<protein>
    <submittedName>
        <fullName evidence="2">Uncharacterized protein</fullName>
    </submittedName>
</protein>
<name>A0A8J7PFF2_9BACT</name>
<keyword evidence="1" id="KW-1133">Transmembrane helix</keyword>
<proteinExistence type="predicted"/>
<dbReference type="AlphaFoldDB" id="A0A8J7PFF2"/>
<sequence length="190" mass="23203">MQEMEINHKLANKTSRKELLISLFICTYLFYLIAWLSPENETRKRIIEPINTAWLFFGLDQNWRLFSPEIKDINFHTLAILTFEDGSKKIWELPRMKRLDFWQRFKDEKFRKWSIDSLPWPDYKEFHPDFAVYVGKKFYNPTNKPVSLSLQLFWIDIPDPEKHFTKVENLPEHTRMNNVFFYRFKEGDLQ</sequence>